<feature type="transmembrane region" description="Helical" evidence="1">
    <location>
        <begin position="177"/>
        <end position="203"/>
    </location>
</feature>
<feature type="transmembrane region" description="Helical" evidence="1">
    <location>
        <begin position="148"/>
        <end position="170"/>
    </location>
</feature>
<evidence type="ECO:0000313" key="4">
    <source>
        <dbReference type="Proteomes" id="UP001501444"/>
    </source>
</evidence>
<evidence type="ECO:0000259" key="2">
    <source>
        <dbReference type="Pfam" id="PF01569"/>
    </source>
</evidence>
<gene>
    <name evidence="3" type="ORF">GCM10010170_084390</name>
</gene>
<feature type="transmembrane region" description="Helical" evidence="1">
    <location>
        <begin position="93"/>
        <end position="113"/>
    </location>
</feature>
<comment type="caution">
    <text evidence="3">The sequence shown here is derived from an EMBL/GenBank/DDBJ whole genome shotgun (WGS) entry which is preliminary data.</text>
</comment>
<dbReference type="Proteomes" id="UP001501444">
    <property type="component" value="Unassembled WGS sequence"/>
</dbReference>
<proteinExistence type="predicted"/>
<dbReference type="Gene3D" id="1.20.144.10">
    <property type="entry name" value="Phosphatidic acid phosphatase type 2/haloperoxidase"/>
    <property type="match status" value="1"/>
</dbReference>
<name>A0ABP5UGQ5_9ACTN</name>
<feature type="domain" description="Phosphatidic acid phosphatase type 2/haloperoxidase" evidence="2">
    <location>
        <begin position="94"/>
        <end position="213"/>
    </location>
</feature>
<dbReference type="InterPro" id="IPR000326">
    <property type="entry name" value="PAP2/HPO"/>
</dbReference>
<dbReference type="SUPFAM" id="SSF48317">
    <property type="entry name" value="Acid phosphatase/Vanadium-dependent haloperoxidase"/>
    <property type="match status" value="1"/>
</dbReference>
<feature type="transmembrane region" description="Helical" evidence="1">
    <location>
        <begin position="68"/>
        <end position="86"/>
    </location>
</feature>
<feature type="transmembrane region" description="Helical" evidence="1">
    <location>
        <begin position="12"/>
        <end position="32"/>
    </location>
</feature>
<sequence>MRIELRPVRPSGWWLDALLVAGFVVITILLAAKTPLLSLDLAVRDFVDAHRPSWADTLLRWCNRLGQGGQVLTPLAVIVAFFLTRARRTVRPFLLVIGAFAITYVTIGPLKIWTDRLAASEHLHAHPEYLFYADEGMSYPSGHVVNAIVWYGVLATLLTGVVSPRVVAAIRYTVPLVLLFTTTYLSFHWITDGLAALLLGLFLDRLLRRVPWDALPLGGRLTRAGWAGPFYDVSPAETRTPLGNRA</sequence>
<keyword evidence="1" id="KW-0472">Membrane</keyword>
<keyword evidence="4" id="KW-1185">Reference proteome</keyword>
<keyword evidence="1" id="KW-1133">Transmembrane helix</keyword>
<evidence type="ECO:0000313" key="3">
    <source>
        <dbReference type="EMBL" id="GAA2378377.1"/>
    </source>
</evidence>
<dbReference type="Pfam" id="PF01569">
    <property type="entry name" value="PAP2"/>
    <property type="match status" value="1"/>
</dbReference>
<dbReference type="InterPro" id="IPR036938">
    <property type="entry name" value="PAP2/HPO_sf"/>
</dbReference>
<accession>A0ABP5UGQ5</accession>
<keyword evidence="1" id="KW-0812">Transmembrane</keyword>
<dbReference type="EMBL" id="BAAARV010000083">
    <property type="protein sequence ID" value="GAA2378377.1"/>
    <property type="molecule type" value="Genomic_DNA"/>
</dbReference>
<dbReference type="RefSeq" id="WP_425553888.1">
    <property type="nucleotide sequence ID" value="NZ_BAAARV010000083.1"/>
</dbReference>
<organism evidence="3 4">
    <name type="scientific">Dactylosporangium salmoneum</name>
    <dbReference type="NCBI Taxonomy" id="53361"/>
    <lineage>
        <taxon>Bacteria</taxon>
        <taxon>Bacillati</taxon>
        <taxon>Actinomycetota</taxon>
        <taxon>Actinomycetes</taxon>
        <taxon>Micromonosporales</taxon>
        <taxon>Micromonosporaceae</taxon>
        <taxon>Dactylosporangium</taxon>
    </lineage>
</organism>
<evidence type="ECO:0000256" key="1">
    <source>
        <dbReference type="SAM" id="Phobius"/>
    </source>
</evidence>
<reference evidence="4" key="1">
    <citation type="journal article" date="2019" name="Int. J. Syst. Evol. Microbiol.">
        <title>The Global Catalogue of Microorganisms (GCM) 10K type strain sequencing project: providing services to taxonomists for standard genome sequencing and annotation.</title>
        <authorList>
            <consortium name="The Broad Institute Genomics Platform"/>
            <consortium name="The Broad Institute Genome Sequencing Center for Infectious Disease"/>
            <person name="Wu L."/>
            <person name="Ma J."/>
        </authorList>
    </citation>
    <scope>NUCLEOTIDE SEQUENCE [LARGE SCALE GENOMIC DNA]</scope>
    <source>
        <strain evidence="4">JCM 3272</strain>
    </source>
</reference>
<protein>
    <recommendedName>
        <fullName evidence="2">Phosphatidic acid phosphatase type 2/haloperoxidase domain-containing protein</fullName>
    </recommendedName>
</protein>